<name>A0A401X958_ACEPA</name>
<evidence type="ECO:0000313" key="3">
    <source>
        <dbReference type="Proteomes" id="UP000287385"/>
    </source>
</evidence>
<organism evidence="2 3">
    <name type="scientific">Acetobacter pasteurianus NBRC 3278</name>
    <dbReference type="NCBI Taxonomy" id="1226660"/>
    <lineage>
        <taxon>Bacteria</taxon>
        <taxon>Pseudomonadati</taxon>
        <taxon>Pseudomonadota</taxon>
        <taxon>Alphaproteobacteria</taxon>
        <taxon>Acetobacterales</taxon>
        <taxon>Acetobacteraceae</taxon>
        <taxon>Acetobacter</taxon>
    </lineage>
</organism>
<dbReference type="Proteomes" id="UP000287385">
    <property type="component" value="Unassembled WGS sequence"/>
</dbReference>
<proteinExistence type="predicted"/>
<protein>
    <submittedName>
        <fullName evidence="2">Uncharacterized protein</fullName>
    </submittedName>
</protein>
<feature type="compositionally biased region" description="Basic and acidic residues" evidence="1">
    <location>
        <begin position="9"/>
        <end position="21"/>
    </location>
</feature>
<dbReference type="EMBL" id="BDEV01000183">
    <property type="protein sequence ID" value="GCD64277.1"/>
    <property type="molecule type" value="Genomic_DNA"/>
</dbReference>
<keyword evidence="3" id="KW-1185">Reference proteome</keyword>
<gene>
    <name evidence="2" type="ORF">NBRC3278_3370</name>
</gene>
<sequence length="73" mass="8345">MVTLSWKPTKHETDDDQQHGPEDDEASGTPLIPVTDQFCPPPDLGFQRLKNPADHVQNALFELPRVLWRQKDP</sequence>
<evidence type="ECO:0000256" key="1">
    <source>
        <dbReference type="SAM" id="MobiDB-lite"/>
    </source>
</evidence>
<dbReference type="AlphaFoldDB" id="A0A401X958"/>
<evidence type="ECO:0000313" key="2">
    <source>
        <dbReference type="EMBL" id="GCD64277.1"/>
    </source>
</evidence>
<feature type="region of interest" description="Disordered" evidence="1">
    <location>
        <begin position="1"/>
        <end position="35"/>
    </location>
</feature>
<reference evidence="2 3" key="1">
    <citation type="submission" date="2016-06" db="EMBL/GenBank/DDBJ databases">
        <title>Acetobacter pasteurianus NBRC 3278 whole genome sequencing project.</title>
        <authorList>
            <person name="Matsutani M."/>
            <person name="Shiwa Y."/>
            <person name="Okamoto-Kainuma A."/>
            <person name="Ishikawa M."/>
            <person name="Koizumi Y."/>
            <person name="Yoshikawa H."/>
            <person name="Yakushi T."/>
            <person name="Matsushita K."/>
        </authorList>
    </citation>
    <scope>NUCLEOTIDE SEQUENCE [LARGE SCALE GENOMIC DNA]</scope>
    <source>
        <strain evidence="2 3">NBRC 3278</strain>
    </source>
</reference>
<comment type="caution">
    <text evidence="2">The sequence shown here is derived from an EMBL/GenBank/DDBJ whole genome shotgun (WGS) entry which is preliminary data.</text>
</comment>
<accession>A0A401X958</accession>
<dbReference type="RefSeq" id="WP_185327983.1">
    <property type="nucleotide sequence ID" value="NZ_BDEV01000183.1"/>
</dbReference>